<dbReference type="PANTHER" id="PTHR43081:SF1">
    <property type="entry name" value="ADENYLATE CYCLASE, TERMINAL-DIFFERENTIATION SPECIFIC"/>
    <property type="match status" value="1"/>
</dbReference>
<dbReference type="CDD" id="cd07302">
    <property type="entry name" value="CHD"/>
    <property type="match status" value="1"/>
</dbReference>
<evidence type="ECO:0000313" key="4">
    <source>
        <dbReference type="Proteomes" id="UP001315278"/>
    </source>
</evidence>
<dbReference type="Pfam" id="PF00211">
    <property type="entry name" value="Guanylate_cyc"/>
    <property type="match status" value="1"/>
</dbReference>
<dbReference type="SMART" id="SM00044">
    <property type="entry name" value="CYCc"/>
    <property type="match status" value="1"/>
</dbReference>
<dbReference type="EMBL" id="JAFCJH010000037">
    <property type="protein sequence ID" value="MBR0799316.1"/>
    <property type="molecule type" value="Genomic_DNA"/>
</dbReference>
<feature type="transmembrane region" description="Helical" evidence="1">
    <location>
        <begin position="37"/>
        <end position="59"/>
    </location>
</feature>
<protein>
    <submittedName>
        <fullName evidence="3">Adenylate/guanylate cyclase domain-containing protein</fullName>
    </submittedName>
</protein>
<name>A0ABS5FRE2_9BRAD</name>
<dbReference type="SUPFAM" id="SSF55073">
    <property type="entry name" value="Nucleotide cyclase"/>
    <property type="match status" value="1"/>
</dbReference>
<dbReference type="Proteomes" id="UP001315278">
    <property type="component" value="Unassembled WGS sequence"/>
</dbReference>
<reference evidence="4" key="1">
    <citation type="journal article" date="2021" name="ISME J.">
        <title>Evolutionary origin and ecological implication of a unique nif island in free-living Bradyrhizobium lineages.</title>
        <authorList>
            <person name="Tao J."/>
        </authorList>
    </citation>
    <scope>NUCLEOTIDE SEQUENCE [LARGE SCALE GENOMIC DNA]</scope>
    <source>
        <strain evidence="4">SZCCT0434</strain>
    </source>
</reference>
<dbReference type="InterPro" id="IPR001054">
    <property type="entry name" value="A/G_cyclase"/>
</dbReference>
<dbReference type="InterPro" id="IPR050697">
    <property type="entry name" value="Adenylyl/Guanylyl_Cyclase_3/4"/>
</dbReference>
<dbReference type="Gene3D" id="3.30.70.1230">
    <property type="entry name" value="Nucleotide cyclase"/>
    <property type="match status" value="1"/>
</dbReference>
<organism evidence="3 4">
    <name type="scientific">Bradyrhizobium jicamae</name>
    <dbReference type="NCBI Taxonomy" id="280332"/>
    <lineage>
        <taxon>Bacteria</taxon>
        <taxon>Pseudomonadati</taxon>
        <taxon>Pseudomonadota</taxon>
        <taxon>Alphaproteobacteria</taxon>
        <taxon>Hyphomicrobiales</taxon>
        <taxon>Nitrobacteraceae</taxon>
        <taxon>Bradyrhizobium</taxon>
    </lineage>
</organism>
<keyword evidence="1" id="KW-1133">Transmembrane helix</keyword>
<keyword evidence="4" id="KW-1185">Reference proteome</keyword>
<accession>A0ABS5FRE2</accession>
<evidence type="ECO:0000313" key="3">
    <source>
        <dbReference type="EMBL" id="MBR0799316.1"/>
    </source>
</evidence>
<evidence type="ECO:0000259" key="2">
    <source>
        <dbReference type="PROSITE" id="PS50125"/>
    </source>
</evidence>
<dbReference type="PANTHER" id="PTHR43081">
    <property type="entry name" value="ADENYLATE CYCLASE, TERMINAL-DIFFERENTIATION SPECIFIC-RELATED"/>
    <property type="match status" value="1"/>
</dbReference>
<feature type="domain" description="Guanylate cyclase" evidence="2">
    <location>
        <begin position="157"/>
        <end position="286"/>
    </location>
</feature>
<feature type="transmembrane region" description="Helical" evidence="1">
    <location>
        <begin position="71"/>
        <end position="93"/>
    </location>
</feature>
<dbReference type="InterPro" id="IPR029787">
    <property type="entry name" value="Nucleotide_cyclase"/>
</dbReference>
<keyword evidence="1" id="KW-0812">Transmembrane</keyword>
<feature type="transmembrane region" description="Helical" evidence="1">
    <location>
        <begin position="7"/>
        <end position="25"/>
    </location>
</feature>
<dbReference type="RefSeq" id="WP_212494188.1">
    <property type="nucleotide sequence ID" value="NZ_JAFCJH010000037.1"/>
</dbReference>
<comment type="caution">
    <text evidence="3">The sequence shown here is derived from an EMBL/GenBank/DDBJ whole genome shotgun (WGS) entry which is preliminary data.</text>
</comment>
<gene>
    <name evidence="3" type="ORF">JQ615_28410</name>
</gene>
<dbReference type="PROSITE" id="PS50125">
    <property type="entry name" value="GUANYLATE_CYCLASE_2"/>
    <property type="match status" value="1"/>
</dbReference>
<sequence length="348" mass="38594">MRRSVTLTIVLAITGLLGGGLFRYIFNDPSEASVANYLRSCTHGVALALVMGSVHLYFSSRSSAWVRRWPFVVELLIRSITMAVVLAITAIAMEVILYDHRIEFGWIAGDFPKIMGFSLGLSVPFSTAYELTRMTGGRTLLHVLLGRYRRPIREQRVLLFLDLVGSTSLAEAMGELRVQELLTRFFFDIDEAIVSHGGEVHAYVGDEVIVTWPVNASPSSRRYLDCVFAIDDRLAELADDYRWEFGTVPAFRAGMHAGTVVISECGDSRRQLAYFGDTVNVTARLQQHCKVVGRALLVSGELLRLLPEDANVIIEPLGSTRLRGRAAPIEIFAVARREAATARRQASS</sequence>
<proteinExistence type="predicted"/>
<evidence type="ECO:0000256" key="1">
    <source>
        <dbReference type="SAM" id="Phobius"/>
    </source>
</evidence>
<keyword evidence="1" id="KW-0472">Membrane</keyword>